<organism evidence="7 8">
    <name type="scientific">Vreelandella rituensis</name>
    <dbReference type="NCBI Taxonomy" id="2282306"/>
    <lineage>
        <taxon>Bacteria</taxon>
        <taxon>Pseudomonadati</taxon>
        <taxon>Pseudomonadota</taxon>
        <taxon>Gammaproteobacteria</taxon>
        <taxon>Oceanospirillales</taxon>
        <taxon>Halomonadaceae</taxon>
        <taxon>Vreelandella</taxon>
    </lineage>
</organism>
<dbReference type="SUPFAM" id="SSF51735">
    <property type="entry name" value="NAD(P)-binding Rossmann-fold domains"/>
    <property type="match status" value="1"/>
</dbReference>
<dbReference type="InterPro" id="IPR006108">
    <property type="entry name" value="3HC_DH_C"/>
</dbReference>
<evidence type="ECO:0000313" key="8">
    <source>
        <dbReference type="Proteomes" id="UP000253204"/>
    </source>
</evidence>
<dbReference type="InterPro" id="IPR006180">
    <property type="entry name" value="3-OHacyl-CoA_DH_CS"/>
</dbReference>
<evidence type="ECO:0000259" key="4">
    <source>
        <dbReference type="Pfam" id="PF00725"/>
    </source>
</evidence>
<feature type="domain" description="3-hydroxybutyryl-CoA dehydrogenase reduced Rossmann-fold" evidence="6">
    <location>
        <begin position="361"/>
        <end position="430"/>
    </location>
</feature>
<dbReference type="Gene3D" id="3.40.50.720">
    <property type="entry name" value="NAD(P)-binding Rossmann-like Domain"/>
    <property type="match status" value="1"/>
</dbReference>
<evidence type="ECO:0000256" key="1">
    <source>
        <dbReference type="ARBA" id="ARBA00009463"/>
    </source>
</evidence>
<dbReference type="InterPro" id="IPR006176">
    <property type="entry name" value="3-OHacyl-CoA_DH_NAD-bd"/>
</dbReference>
<accession>A0A368TNG7</accession>
<keyword evidence="2" id="KW-0560">Oxidoreductase</keyword>
<evidence type="ECO:0000256" key="2">
    <source>
        <dbReference type="ARBA" id="ARBA00023002"/>
    </source>
</evidence>
<dbReference type="GO" id="GO:0008691">
    <property type="term" value="F:3-hydroxybutyryl-CoA dehydrogenase activity"/>
    <property type="evidence" value="ECO:0007669"/>
    <property type="project" value="InterPro"/>
</dbReference>
<dbReference type="NCBIfam" id="NF006124">
    <property type="entry name" value="PRK08268.1"/>
    <property type="match status" value="1"/>
</dbReference>
<evidence type="ECO:0000259" key="6">
    <source>
        <dbReference type="Pfam" id="PF18321"/>
    </source>
</evidence>
<comment type="caution">
    <text evidence="7">The sequence shown here is derived from an EMBL/GenBank/DDBJ whole genome shotgun (WGS) entry which is preliminary data.</text>
</comment>
<dbReference type="Pfam" id="PF00725">
    <property type="entry name" value="3HCDH"/>
    <property type="match status" value="2"/>
</dbReference>
<dbReference type="Proteomes" id="UP000253204">
    <property type="component" value="Unassembled WGS sequence"/>
</dbReference>
<feature type="domain" description="3-hydroxyacyl-CoA dehydrogenase C-terminal" evidence="4">
    <location>
        <begin position="431"/>
        <end position="511"/>
    </location>
</feature>
<dbReference type="GO" id="GO:0010124">
    <property type="term" value="P:phenylacetate catabolic process"/>
    <property type="evidence" value="ECO:0007669"/>
    <property type="project" value="InterPro"/>
</dbReference>
<dbReference type="InterPro" id="IPR013328">
    <property type="entry name" value="6PGD_dom2"/>
</dbReference>
<dbReference type="InterPro" id="IPR008927">
    <property type="entry name" value="6-PGluconate_DH-like_C_sf"/>
</dbReference>
<dbReference type="PANTHER" id="PTHR48075">
    <property type="entry name" value="3-HYDROXYACYL-COA DEHYDROGENASE FAMILY PROTEIN"/>
    <property type="match status" value="1"/>
</dbReference>
<gene>
    <name evidence="7" type="primary">paaC</name>
    <name evidence="7" type="ORF">DU506_19015</name>
</gene>
<dbReference type="OrthoDB" id="5389341at2"/>
<reference evidence="7 8" key="1">
    <citation type="submission" date="2018-07" db="EMBL/GenBank/DDBJ databases">
        <title>Halomonas rutogse sp. nov., isolated from Lake TangqianCo on Tibetan Plateau.</title>
        <authorList>
            <person name="Lu H."/>
            <person name="Xing P."/>
            <person name="Wu Q."/>
        </authorList>
    </citation>
    <scope>NUCLEOTIDE SEQUENCE [LARGE SCALE GENOMIC DNA]</scope>
    <source>
        <strain evidence="7 8">TQ8S</strain>
    </source>
</reference>
<dbReference type="NCBIfam" id="TIGR02279">
    <property type="entry name" value="PaaC-3OHAcCoADH"/>
    <property type="match status" value="1"/>
</dbReference>
<keyword evidence="8" id="KW-1185">Reference proteome</keyword>
<dbReference type="FunFam" id="3.40.50.720:FF:000009">
    <property type="entry name" value="Fatty oxidation complex, alpha subunit"/>
    <property type="match status" value="1"/>
</dbReference>
<proteinExistence type="inferred from homology"/>
<dbReference type="PROSITE" id="PS00067">
    <property type="entry name" value="3HCDH"/>
    <property type="match status" value="1"/>
</dbReference>
<dbReference type="InterPro" id="IPR011967">
    <property type="entry name" value="3-OHacyl-CoA_DH_PaaH"/>
</dbReference>
<dbReference type="GO" id="GO:0006631">
    <property type="term" value="P:fatty acid metabolic process"/>
    <property type="evidence" value="ECO:0007669"/>
    <property type="project" value="InterPro"/>
</dbReference>
<dbReference type="InterPro" id="IPR036291">
    <property type="entry name" value="NAD(P)-bd_dom_sf"/>
</dbReference>
<dbReference type="Pfam" id="PF02737">
    <property type="entry name" value="3HCDH_N"/>
    <property type="match status" value="1"/>
</dbReference>
<dbReference type="RefSeq" id="WP_114488442.1">
    <property type="nucleotide sequence ID" value="NZ_CBCSHM010000018.1"/>
</dbReference>
<evidence type="ECO:0000313" key="7">
    <source>
        <dbReference type="EMBL" id="RCV86144.1"/>
    </source>
</evidence>
<comment type="similarity">
    <text evidence="1">Belongs to the 3-hydroxyacyl-CoA dehydrogenase family.</text>
</comment>
<evidence type="ECO:0000259" key="5">
    <source>
        <dbReference type="Pfam" id="PF02737"/>
    </source>
</evidence>
<dbReference type="PANTHER" id="PTHR48075:SF5">
    <property type="entry name" value="3-HYDROXYBUTYRYL-COA DEHYDROGENASE"/>
    <property type="match status" value="1"/>
</dbReference>
<feature type="domain" description="3-hydroxyacyl-CoA dehydrogenase NAD binding" evidence="5">
    <location>
        <begin position="10"/>
        <end position="185"/>
    </location>
</feature>
<keyword evidence="3" id="KW-0520">NAD</keyword>
<dbReference type="Gene3D" id="1.10.1040.50">
    <property type="match status" value="1"/>
</dbReference>
<dbReference type="SUPFAM" id="SSF48179">
    <property type="entry name" value="6-phosphogluconate dehydrogenase C-terminal domain-like"/>
    <property type="match status" value="2"/>
</dbReference>
<dbReference type="Gene3D" id="1.10.1040.10">
    <property type="entry name" value="N-(1-d-carboxylethyl)-l-norvaline Dehydrogenase, domain 2"/>
    <property type="match status" value="1"/>
</dbReference>
<evidence type="ECO:0000256" key="3">
    <source>
        <dbReference type="ARBA" id="ARBA00023027"/>
    </source>
</evidence>
<dbReference type="Pfam" id="PF18321">
    <property type="entry name" value="3HCDH_RFF"/>
    <property type="match status" value="1"/>
</dbReference>
<feature type="domain" description="3-hydroxyacyl-CoA dehydrogenase C-terminal" evidence="4">
    <location>
        <begin position="190"/>
        <end position="287"/>
    </location>
</feature>
<sequence>MSALPTTAVIGVIGAGAMGAGIAQVAAQAGHSVVLHDNQPGAASAGIDNIRRQLEKRVAKGKMRQEEVDGIVARLQPADAIDALADSRLIIEAIVENLEVKRQVFAQLEALCSPDTLLASNTSSLSITSIAANLERPERLAGLHFFNPAPVMKLVEVVSGLATTIETAETLYATATAWGKVAVHASSTPGFIVNRVARPFYAEGLRLLQEGASDAATLDALLRQAGGFRMGPFELMDLIGHDVNYAVTRSVFDAYYGDTRFEPSLVQQALVEAGRLGRKSGQGFFDYREGQREGQHKGAAKPQPDFATPAQAELPPLVVQGEPGVIAPLLARVQEAGLEVVRRESLQPDGTPRLRLGDLVLALSDGRCAAERAVNEGLEALVLFDLCLDYRSAGAIAISASHATSPEARELATAFFQRLGMDVVWLTDTPGLVVLRTVAMLANEAADAVLQGVCSAEDGDLAMQAGVNYPRGPLAWADSLGLPFVHRTLTHLQQSYGEERYRSSFLLRRKALSEESFHE</sequence>
<protein>
    <submittedName>
        <fullName evidence="7">3-hydroxyacyl-CoA dehydrogenase PaaC</fullName>
    </submittedName>
</protein>
<dbReference type="InterPro" id="IPR041040">
    <property type="entry name" value="3HCDH_RFF"/>
</dbReference>
<dbReference type="EMBL" id="QPIJ01000072">
    <property type="protein sequence ID" value="RCV86144.1"/>
    <property type="molecule type" value="Genomic_DNA"/>
</dbReference>
<dbReference type="AlphaFoldDB" id="A0A368TNG7"/>
<dbReference type="GO" id="GO:0070403">
    <property type="term" value="F:NAD+ binding"/>
    <property type="evidence" value="ECO:0007669"/>
    <property type="project" value="InterPro"/>
</dbReference>
<name>A0A368TNG7_9GAMM</name>